<evidence type="ECO:0000313" key="1">
    <source>
        <dbReference type="EMBL" id="CAB0041365.1"/>
    </source>
</evidence>
<keyword evidence="2" id="KW-1185">Reference proteome</keyword>
<sequence length="139" mass="16309">MKRMLICKKRESFASFAESLNFRTGSAYVWKKCKIFKNKWIDIDRSHMYVGGSRERLRQAAINKLCPPWVENDPGYMPSCTENEFLDEHFSFSELNIALEDKNEKSAPRLDGMGFDIVKKLPIKLKMILLDIFNEMYTL</sequence>
<organism evidence="1 2">
    <name type="scientific">Trichogramma brassicae</name>
    <dbReference type="NCBI Taxonomy" id="86971"/>
    <lineage>
        <taxon>Eukaryota</taxon>
        <taxon>Metazoa</taxon>
        <taxon>Ecdysozoa</taxon>
        <taxon>Arthropoda</taxon>
        <taxon>Hexapoda</taxon>
        <taxon>Insecta</taxon>
        <taxon>Pterygota</taxon>
        <taxon>Neoptera</taxon>
        <taxon>Endopterygota</taxon>
        <taxon>Hymenoptera</taxon>
        <taxon>Apocrita</taxon>
        <taxon>Proctotrupomorpha</taxon>
        <taxon>Chalcidoidea</taxon>
        <taxon>Trichogrammatidae</taxon>
        <taxon>Trichogramma</taxon>
    </lineage>
</organism>
<gene>
    <name evidence="1" type="ORF">TBRA_LOCUS13035</name>
</gene>
<name>A0A6H5IX11_9HYME</name>
<dbReference type="EMBL" id="CADCXV010001112">
    <property type="protein sequence ID" value="CAB0041365.1"/>
    <property type="molecule type" value="Genomic_DNA"/>
</dbReference>
<proteinExistence type="predicted"/>
<dbReference type="AlphaFoldDB" id="A0A6H5IX11"/>
<accession>A0A6H5IX11</accession>
<evidence type="ECO:0000313" key="2">
    <source>
        <dbReference type="Proteomes" id="UP000479190"/>
    </source>
</evidence>
<protein>
    <submittedName>
        <fullName evidence="1">Uncharacterized protein</fullName>
    </submittedName>
</protein>
<reference evidence="1 2" key="1">
    <citation type="submission" date="2020-02" db="EMBL/GenBank/DDBJ databases">
        <authorList>
            <person name="Ferguson B K."/>
        </authorList>
    </citation>
    <scope>NUCLEOTIDE SEQUENCE [LARGE SCALE GENOMIC DNA]</scope>
</reference>
<dbReference type="Proteomes" id="UP000479190">
    <property type="component" value="Unassembled WGS sequence"/>
</dbReference>